<evidence type="ECO:0000256" key="1">
    <source>
        <dbReference type="SAM" id="SignalP"/>
    </source>
</evidence>
<feature type="chain" id="PRO_5041251538" evidence="1">
    <location>
        <begin position="24"/>
        <end position="156"/>
    </location>
</feature>
<comment type="caution">
    <text evidence="2">The sequence shown here is derived from an EMBL/GenBank/DDBJ whole genome shotgun (WGS) entry which is preliminary data.</text>
</comment>
<proteinExistence type="predicted"/>
<dbReference type="EMBL" id="JANCLT010000001">
    <property type="protein sequence ID" value="MCP8966932.1"/>
    <property type="molecule type" value="Genomic_DNA"/>
</dbReference>
<keyword evidence="3" id="KW-1185">Reference proteome</keyword>
<protein>
    <submittedName>
        <fullName evidence="2">Uncharacterized protein</fullName>
    </submittedName>
</protein>
<feature type="signal peptide" evidence="1">
    <location>
        <begin position="1"/>
        <end position="23"/>
    </location>
</feature>
<dbReference type="Proteomes" id="UP001156102">
    <property type="component" value="Unassembled WGS sequence"/>
</dbReference>
<sequence length="156" mass="18517">MKRNKWILGAMVLLAAVPQTVSAQDRAVMPAQAKQELLPANKDKDIRQTADEFYEELLKKGDSPYREFENAKENVRKKVLFHEVQNYYYRMQDGRNERLYPHDEIVFYPTPHPERQVYFFLSVREDEKEFRGAYAIYDAETKRFLSGGRTFQAKQK</sequence>
<evidence type="ECO:0000313" key="2">
    <source>
        <dbReference type="EMBL" id="MCP8966932.1"/>
    </source>
</evidence>
<evidence type="ECO:0000313" key="3">
    <source>
        <dbReference type="Proteomes" id="UP001156102"/>
    </source>
</evidence>
<accession>A0AA41X1L7</accession>
<keyword evidence="1" id="KW-0732">Signal</keyword>
<dbReference type="RefSeq" id="WP_254756120.1">
    <property type="nucleotide sequence ID" value="NZ_JANCLT010000001.1"/>
</dbReference>
<dbReference type="AlphaFoldDB" id="A0AA41X1L7"/>
<reference evidence="2" key="1">
    <citation type="submission" date="2022-07" db="EMBL/GenBank/DDBJ databases">
        <authorList>
            <person name="Li W.-J."/>
            <person name="Deng Q.-Q."/>
        </authorList>
    </citation>
    <scope>NUCLEOTIDE SEQUENCE</scope>
    <source>
        <strain evidence="2">SYSU M60031</strain>
    </source>
</reference>
<name>A0AA41X1L7_9BACI</name>
<organism evidence="2 3">
    <name type="scientific">Ectobacillus ponti</name>
    <dbReference type="NCBI Taxonomy" id="2961894"/>
    <lineage>
        <taxon>Bacteria</taxon>
        <taxon>Bacillati</taxon>
        <taxon>Bacillota</taxon>
        <taxon>Bacilli</taxon>
        <taxon>Bacillales</taxon>
        <taxon>Bacillaceae</taxon>
        <taxon>Ectobacillus</taxon>
    </lineage>
</organism>
<gene>
    <name evidence="2" type="ORF">NK662_00080</name>
</gene>